<dbReference type="SUPFAM" id="SSF53756">
    <property type="entry name" value="UDP-Glycosyltransferase/glycogen phosphorylase"/>
    <property type="match status" value="1"/>
</dbReference>
<dbReference type="RefSeq" id="WP_100667193.1">
    <property type="nucleotide sequence ID" value="NZ_CP024955.1"/>
</dbReference>
<evidence type="ECO:0000313" key="3">
    <source>
        <dbReference type="EMBL" id="CAB3391951.1"/>
    </source>
</evidence>
<evidence type="ECO:0000313" key="4">
    <source>
        <dbReference type="Proteomes" id="UP000231932"/>
    </source>
</evidence>
<dbReference type="AlphaFoldDB" id="A0A2K8N4S4"/>
<dbReference type="KEGG" id="kyr:CVV65_04895"/>
<dbReference type="PANTHER" id="PTHR12526:SF572">
    <property type="entry name" value="BLL5144 PROTEIN"/>
    <property type="match status" value="1"/>
</dbReference>
<dbReference type="GO" id="GO:0016740">
    <property type="term" value="F:transferase activity"/>
    <property type="evidence" value="ECO:0007669"/>
    <property type="project" value="UniProtKB-KW"/>
</dbReference>
<evidence type="ECO:0000313" key="5">
    <source>
        <dbReference type="Proteomes" id="UP000502196"/>
    </source>
</evidence>
<feature type="domain" description="Glycosyltransferase subfamily 4-like N-terminal" evidence="1">
    <location>
        <begin position="19"/>
        <end position="170"/>
    </location>
</feature>
<dbReference type="CDD" id="cd03822">
    <property type="entry name" value="GT4_mannosyltransferase-like"/>
    <property type="match status" value="1"/>
</dbReference>
<sequence length="388" mass="43073">MRKHRRVALIGTYPPRRCGIASFTADLAEALSQAGTDVRIAAMIREAQGETIPPGATWAIRDERPRDYVRAAEAMSAAGIDVVCVQHEYGIFGGEDGRYILRLYQELRVPIITTLHTVLKSPTKGQKRVLSEICARSAFVVVMAEKARELLQEVYGVPESRIRLIRHGVPVYHSPVPRETMKAKLGLDGRRVISTFGLLSPGKGVENVIQALPEVVRRYPETTYLILGGTHPDVVRRSGERYRQSLEAMVDRLGMADHVRFVNRFLEREELLDYLWASDLFVTPYPGKEQICSGTLTYAVGLGRAVVSTPYWYAEELLGQGAGSLVPFRDAGAMARAILEMFDHPLKQQACEAKARSFGASVSWPQIGLQYAELAEEGLAPAHPMTVR</sequence>
<protein>
    <submittedName>
        <fullName evidence="2">Glycosyl transferase family 1</fullName>
    </submittedName>
</protein>
<organism evidence="2 4">
    <name type="scientific">Kyrpidia spormannii</name>
    <dbReference type="NCBI Taxonomy" id="2055160"/>
    <lineage>
        <taxon>Bacteria</taxon>
        <taxon>Bacillati</taxon>
        <taxon>Bacillota</taxon>
        <taxon>Bacilli</taxon>
        <taxon>Bacillales</taxon>
        <taxon>Alicyclobacillaceae</taxon>
        <taxon>Kyrpidia</taxon>
    </lineage>
</organism>
<reference evidence="2" key="2">
    <citation type="journal article" date="2018" name="Genome Announc.">
        <title>Complete Genome Sequence of Kyrpidia sp. Strain EA-1, a Thermophilic Knallgas Bacterium, Isolated from the Azores.</title>
        <authorList>
            <person name="Reiner J.E."/>
            <person name="Lapp C.J."/>
            <person name="Bunk B."/>
            <person name="Sproer C."/>
            <person name="Overmann J."/>
            <person name="Gescher J."/>
        </authorList>
    </citation>
    <scope>NUCLEOTIDE SEQUENCE</scope>
    <source>
        <strain evidence="2">EA-1</strain>
    </source>
</reference>
<dbReference type="EMBL" id="CP024955">
    <property type="protein sequence ID" value="ATY84369.1"/>
    <property type="molecule type" value="Genomic_DNA"/>
</dbReference>
<dbReference type="InterPro" id="IPR028098">
    <property type="entry name" value="Glyco_trans_4-like_N"/>
</dbReference>
<name>A0A2K8N4S4_9BACL</name>
<reference evidence="4" key="1">
    <citation type="submission" date="2017-11" db="EMBL/GenBank/DDBJ databases">
        <title>Complete Genome Sequence of Kyrpidia sp. Strain EA-1, a thermophilic, hydrogen-oxidizing Bacterium, isolated from the Azores.</title>
        <authorList>
            <person name="Reiner J.E."/>
            <person name="Lapp C.J."/>
            <person name="Bunk B."/>
            <person name="Gescher J."/>
        </authorList>
    </citation>
    <scope>NUCLEOTIDE SEQUENCE [LARGE SCALE GENOMIC DNA]</scope>
    <source>
        <strain evidence="4">EA-1</strain>
    </source>
</reference>
<reference evidence="3 5" key="3">
    <citation type="submission" date="2020-04" db="EMBL/GenBank/DDBJ databases">
        <authorList>
            <person name="Hogendoorn C."/>
        </authorList>
    </citation>
    <scope>NUCLEOTIDE SEQUENCE [LARGE SCALE GENOMIC DNA]</scope>
    <source>
        <strain evidence="3">COOX1</strain>
    </source>
</reference>
<evidence type="ECO:0000313" key="2">
    <source>
        <dbReference type="EMBL" id="ATY84369.1"/>
    </source>
</evidence>
<dbReference type="Proteomes" id="UP000502196">
    <property type="component" value="Chromosome"/>
</dbReference>
<proteinExistence type="predicted"/>
<dbReference type="EMBL" id="LR792683">
    <property type="protein sequence ID" value="CAB3391951.1"/>
    <property type="molecule type" value="Genomic_DNA"/>
</dbReference>
<keyword evidence="4" id="KW-1185">Reference proteome</keyword>
<dbReference type="Gene3D" id="3.40.50.2000">
    <property type="entry name" value="Glycogen Phosphorylase B"/>
    <property type="match status" value="2"/>
</dbReference>
<dbReference type="PANTHER" id="PTHR12526">
    <property type="entry name" value="GLYCOSYLTRANSFERASE"/>
    <property type="match status" value="1"/>
</dbReference>
<dbReference type="OrthoDB" id="9765330at2"/>
<dbReference type="Proteomes" id="UP000231932">
    <property type="component" value="Chromosome"/>
</dbReference>
<dbReference type="Pfam" id="PF13692">
    <property type="entry name" value="Glyco_trans_1_4"/>
    <property type="match status" value="1"/>
</dbReference>
<dbReference type="Pfam" id="PF13439">
    <property type="entry name" value="Glyco_transf_4"/>
    <property type="match status" value="1"/>
</dbReference>
<accession>A0A2K8N4S4</accession>
<keyword evidence="2" id="KW-0808">Transferase</keyword>
<evidence type="ECO:0000259" key="1">
    <source>
        <dbReference type="Pfam" id="PF13439"/>
    </source>
</evidence>
<gene>
    <name evidence="3" type="ORF">COOX1_1167</name>
    <name evidence="2" type="ORF">CVV65_04895</name>
</gene>